<evidence type="ECO:0000256" key="2">
    <source>
        <dbReference type="ARBA" id="ARBA00022692"/>
    </source>
</evidence>
<keyword evidence="1" id="KW-1003">Cell membrane</keyword>
<evidence type="ECO:0000256" key="1">
    <source>
        <dbReference type="ARBA" id="ARBA00022475"/>
    </source>
</evidence>
<reference evidence="6 7" key="1">
    <citation type="submission" date="2017-12" db="EMBL/GenBank/DDBJ databases">
        <title>Phylogenetic diversity of female urinary microbiome.</title>
        <authorList>
            <person name="Thomas-White K."/>
            <person name="Wolfe A.J."/>
        </authorList>
    </citation>
    <scope>NUCLEOTIDE SEQUENCE [LARGE SCALE GENOMIC DNA]</scope>
    <source>
        <strain evidence="6 7">UMB0064</strain>
    </source>
</reference>
<feature type="transmembrane region" description="Helical" evidence="5">
    <location>
        <begin position="46"/>
        <end position="64"/>
    </location>
</feature>
<proteinExistence type="predicted"/>
<evidence type="ECO:0000256" key="4">
    <source>
        <dbReference type="ARBA" id="ARBA00023136"/>
    </source>
</evidence>
<dbReference type="EMBL" id="PKGU01000002">
    <property type="protein sequence ID" value="PKZ15338.1"/>
    <property type="molecule type" value="Genomic_DNA"/>
</dbReference>
<dbReference type="RefSeq" id="WP_049186970.1">
    <property type="nucleotide sequence ID" value="NZ_CBDEIH010000019.1"/>
</dbReference>
<evidence type="ECO:0000256" key="5">
    <source>
        <dbReference type="SAM" id="Phobius"/>
    </source>
</evidence>
<evidence type="ECO:0000313" key="7">
    <source>
        <dbReference type="Proteomes" id="UP000242263"/>
    </source>
</evidence>
<keyword evidence="2 5" id="KW-0812">Transmembrane</keyword>
<evidence type="ECO:0008006" key="8">
    <source>
        <dbReference type="Google" id="ProtNLM"/>
    </source>
</evidence>
<evidence type="ECO:0000256" key="3">
    <source>
        <dbReference type="ARBA" id="ARBA00022989"/>
    </source>
</evidence>
<sequence length="191" mass="19714">MLSMATTLIGAVLLAGTLSVDALSVSMSIGARMHGALMPQHYRTAIAWFAGLHAVVYSLGFLLGDSLARVMNGVGAWVSFTLLVIVGAIMIRSAFATSQEDECMESIPPLQWKTLAPLAFACSIDASAVGSSVGLSGSLPYGVSVLMLGIVTALAVSLGLRLGDVAGQKWQRRAEVGGGLVLILLGVKALL</sequence>
<gene>
    <name evidence="6" type="ORF">CYJ32_02870</name>
</gene>
<name>A0A2I1M5D7_9BIFI</name>
<protein>
    <recommendedName>
        <fullName evidence="8">Manganese efflux pump MntP</fullName>
    </recommendedName>
</protein>
<comment type="caution">
    <text evidence="6">The sequence shown here is derived from an EMBL/GenBank/DDBJ whole genome shotgun (WGS) entry which is preliminary data.</text>
</comment>
<evidence type="ECO:0000313" key="6">
    <source>
        <dbReference type="EMBL" id="PKZ15338.1"/>
    </source>
</evidence>
<feature type="transmembrane region" description="Helical" evidence="5">
    <location>
        <begin position="141"/>
        <end position="162"/>
    </location>
</feature>
<keyword evidence="3 5" id="KW-1133">Transmembrane helix</keyword>
<keyword evidence="4 5" id="KW-0472">Membrane</keyword>
<organism evidence="6 7">
    <name type="scientific">Alloscardovia omnicolens</name>
    <dbReference type="NCBI Taxonomy" id="419015"/>
    <lineage>
        <taxon>Bacteria</taxon>
        <taxon>Bacillati</taxon>
        <taxon>Actinomycetota</taxon>
        <taxon>Actinomycetes</taxon>
        <taxon>Bifidobacteriales</taxon>
        <taxon>Bifidobacteriaceae</taxon>
        <taxon>Alloscardovia</taxon>
    </lineage>
</organism>
<accession>A0A2I1M5D7</accession>
<dbReference type="Proteomes" id="UP000242263">
    <property type="component" value="Unassembled WGS sequence"/>
</dbReference>
<dbReference type="PANTHER" id="PTHR35529:SF1">
    <property type="entry name" value="MANGANESE EFFLUX PUMP MNTP-RELATED"/>
    <property type="match status" value="1"/>
</dbReference>
<dbReference type="PANTHER" id="PTHR35529">
    <property type="entry name" value="MANGANESE EFFLUX PUMP MNTP-RELATED"/>
    <property type="match status" value="1"/>
</dbReference>
<dbReference type="InterPro" id="IPR003810">
    <property type="entry name" value="Mntp/YtaF"/>
</dbReference>
<dbReference type="AlphaFoldDB" id="A0A2I1M5D7"/>
<dbReference type="Pfam" id="PF02659">
    <property type="entry name" value="Mntp"/>
    <property type="match status" value="1"/>
</dbReference>
<feature type="transmembrane region" description="Helical" evidence="5">
    <location>
        <begin position="76"/>
        <end position="95"/>
    </location>
</feature>